<dbReference type="EMBL" id="DTAD01000084">
    <property type="protein sequence ID" value="HGN91006.1"/>
    <property type="molecule type" value="Genomic_DNA"/>
</dbReference>
<protein>
    <submittedName>
        <fullName evidence="2">DUF424 family protein</fullName>
    </submittedName>
</protein>
<dbReference type="EMBL" id="DRXG01000060">
    <property type="protein sequence ID" value="HHN52263.1"/>
    <property type="molecule type" value="Genomic_DNA"/>
</dbReference>
<reference evidence="2" key="1">
    <citation type="journal article" date="2020" name="mSystems">
        <title>Genome- and Community-Level Interaction Insights into Carbon Utilization and Element Cycling Functions of Hydrothermarchaeota in Hydrothermal Sediment.</title>
        <authorList>
            <person name="Zhou Z."/>
            <person name="Liu Y."/>
            <person name="Xu W."/>
            <person name="Pan J."/>
            <person name="Luo Z.H."/>
            <person name="Li M."/>
        </authorList>
    </citation>
    <scope>NUCLEOTIDE SEQUENCE [LARGE SCALE GENOMIC DNA]</scope>
    <source>
        <strain evidence="3">SpSt-1073</strain>
        <strain evidence="2">SpSt-613</strain>
        <strain evidence="1">SpSt-669</strain>
    </source>
</reference>
<organism evidence="2">
    <name type="scientific">Caldiarchaeum subterraneum</name>
    <dbReference type="NCBI Taxonomy" id="311458"/>
    <lineage>
        <taxon>Archaea</taxon>
        <taxon>Nitrososphaerota</taxon>
        <taxon>Candidatus Caldarchaeales</taxon>
        <taxon>Candidatus Caldarchaeaceae</taxon>
        <taxon>Candidatus Caldarchaeum</taxon>
    </lineage>
</organism>
<name>A0A7C4E3G7_CALS0</name>
<dbReference type="Gene3D" id="3.30.1860.10">
    <property type="entry name" value="uncharacterized conserved protein from methanopyrus kandleri domain like"/>
    <property type="match status" value="1"/>
</dbReference>
<gene>
    <name evidence="3" type="ORF">ENM30_03005</name>
    <name evidence="2" type="ORF">ENT82_07800</name>
    <name evidence="1" type="ORF">ENU43_07700</name>
</gene>
<dbReference type="Pfam" id="PF04242">
    <property type="entry name" value="DUF424"/>
    <property type="match status" value="1"/>
</dbReference>
<evidence type="ECO:0000313" key="3">
    <source>
        <dbReference type="EMBL" id="HHN52263.1"/>
    </source>
</evidence>
<dbReference type="EMBL" id="DTCM01000091">
    <property type="protein sequence ID" value="HGL41526.1"/>
    <property type="molecule type" value="Genomic_DNA"/>
</dbReference>
<comment type="caution">
    <text evidence="2">The sequence shown here is derived from an EMBL/GenBank/DDBJ whole genome shotgun (WGS) entry which is preliminary data.</text>
</comment>
<evidence type="ECO:0000313" key="2">
    <source>
        <dbReference type="EMBL" id="HGN91006.1"/>
    </source>
</evidence>
<accession>A0A7C4E3G7</accession>
<proteinExistence type="predicted"/>
<sequence>MKTHRSKTGEVVVAICDEMLLGRKLRLSTGVSVEVQESFYKGVLVCETDLEDYFRMGTIINLLGENAVKAAVKLGYASEKSVIYVDGVPHIQLFL</sequence>
<dbReference type="AlphaFoldDB" id="A0A7C4E3G7"/>
<evidence type="ECO:0000313" key="1">
    <source>
        <dbReference type="EMBL" id="HGL41526.1"/>
    </source>
</evidence>
<dbReference type="InterPro" id="IPR007355">
    <property type="entry name" value="DUF424"/>
</dbReference>